<dbReference type="EMBL" id="JAGILA010000003">
    <property type="protein sequence ID" value="MBP2236591.1"/>
    <property type="molecule type" value="Genomic_DNA"/>
</dbReference>
<name>A0ABS4R2I4_9HYPH</name>
<proteinExistence type="predicted"/>
<evidence type="ECO:0000313" key="1">
    <source>
        <dbReference type="EMBL" id="MBP2236591.1"/>
    </source>
</evidence>
<organism evidence="1 2">
    <name type="scientific">Sinorhizobium kostiense</name>
    <dbReference type="NCBI Taxonomy" id="76747"/>
    <lineage>
        <taxon>Bacteria</taxon>
        <taxon>Pseudomonadati</taxon>
        <taxon>Pseudomonadota</taxon>
        <taxon>Alphaproteobacteria</taxon>
        <taxon>Hyphomicrobiales</taxon>
        <taxon>Rhizobiaceae</taxon>
        <taxon>Sinorhizobium/Ensifer group</taxon>
        <taxon>Sinorhizobium</taxon>
    </lineage>
</organism>
<sequence>MKASEIPAFVDEILETGCDIRAVGHDKYVIGDADLSPAAYEKIKHRLGDIEDVYGDRDFLKLEIVAYLRSVGRYVDLGKNGSE</sequence>
<dbReference type="Proteomes" id="UP000730739">
    <property type="component" value="Unassembled WGS sequence"/>
</dbReference>
<keyword evidence="2" id="KW-1185">Reference proteome</keyword>
<gene>
    <name evidence="1" type="ORF">J2Z31_003105</name>
</gene>
<accession>A0ABS4R2I4</accession>
<reference evidence="1 2" key="1">
    <citation type="submission" date="2021-03" db="EMBL/GenBank/DDBJ databases">
        <title>Genomic Encyclopedia of Type Strains, Phase IV (KMG-IV): sequencing the most valuable type-strain genomes for metagenomic binning, comparative biology and taxonomic classification.</title>
        <authorList>
            <person name="Goeker M."/>
        </authorList>
    </citation>
    <scope>NUCLEOTIDE SEQUENCE [LARGE SCALE GENOMIC DNA]</scope>
    <source>
        <strain evidence="1 2">DSM 13372</strain>
    </source>
</reference>
<comment type="caution">
    <text evidence="1">The sequence shown here is derived from an EMBL/GenBank/DDBJ whole genome shotgun (WGS) entry which is preliminary data.</text>
</comment>
<protein>
    <submittedName>
        <fullName evidence="1">Uncharacterized protein</fullName>
    </submittedName>
</protein>
<evidence type="ECO:0000313" key="2">
    <source>
        <dbReference type="Proteomes" id="UP000730739"/>
    </source>
</evidence>